<proteinExistence type="predicted"/>
<reference evidence="2 3" key="1">
    <citation type="journal article" date="2018" name="PLoS Genet.">
        <title>Population sequencing reveals clonal diversity and ancestral inbreeding in the grapevine cultivar Chardonnay.</title>
        <authorList>
            <person name="Roach M.J."/>
            <person name="Johnson D.L."/>
            <person name="Bohlmann J."/>
            <person name="van Vuuren H.J."/>
            <person name="Jones S.J."/>
            <person name="Pretorius I.S."/>
            <person name="Schmidt S.A."/>
            <person name="Borneman A.R."/>
        </authorList>
    </citation>
    <scope>NUCLEOTIDE SEQUENCE [LARGE SCALE GENOMIC DNA]</scope>
    <source>
        <strain evidence="3">cv. Chardonnay</strain>
        <tissue evidence="2">Leaf</tissue>
    </source>
</reference>
<evidence type="ECO:0000313" key="3">
    <source>
        <dbReference type="Proteomes" id="UP000288805"/>
    </source>
</evidence>
<organism evidence="2 3">
    <name type="scientific">Vitis vinifera</name>
    <name type="common">Grape</name>
    <dbReference type="NCBI Taxonomy" id="29760"/>
    <lineage>
        <taxon>Eukaryota</taxon>
        <taxon>Viridiplantae</taxon>
        <taxon>Streptophyta</taxon>
        <taxon>Embryophyta</taxon>
        <taxon>Tracheophyta</taxon>
        <taxon>Spermatophyta</taxon>
        <taxon>Magnoliopsida</taxon>
        <taxon>eudicotyledons</taxon>
        <taxon>Gunneridae</taxon>
        <taxon>Pentapetalae</taxon>
        <taxon>rosids</taxon>
        <taxon>Vitales</taxon>
        <taxon>Vitaceae</taxon>
        <taxon>Viteae</taxon>
        <taxon>Vitis</taxon>
    </lineage>
</organism>
<gene>
    <name evidence="2" type="primary">RE1_1012</name>
    <name evidence="2" type="ORF">CK203_006441</name>
</gene>
<dbReference type="InterPro" id="IPR013103">
    <property type="entry name" value="RVT_2"/>
</dbReference>
<evidence type="ECO:0000259" key="1">
    <source>
        <dbReference type="Pfam" id="PF07727"/>
    </source>
</evidence>
<name>A0A438KB05_VITVI</name>
<dbReference type="AlphaFoldDB" id="A0A438KB05"/>
<dbReference type="EMBL" id="QGNW01000011">
    <property type="protein sequence ID" value="RVX18373.1"/>
    <property type="molecule type" value="Genomic_DNA"/>
</dbReference>
<sequence>MEENKSKIFGIVYERKYPNQIKEINASLSSHESNPSQVQEFPGNSQTVLDKISQLCSNSPNESFNDLYVPTAIHKGNKFCINHPMSRFVSYKNLSSSFSVFTSQLSRVKIPKNVQDVLRVPEWRNVVLEEIRVLEKNKTWEIENLPRRKITVGCKWVFTTKYKSDGTLERYKMRLVAKGFTQTYGVDCLETFALVKKLNIVRILLSLAATLD</sequence>
<dbReference type="Proteomes" id="UP000288805">
    <property type="component" value="Unassembled WGS sequence"/>
</dbReference>
<protein>
    <submittedName>
        <fullName evidence="2">Retrovirus-related Pol polyprotein from transposon RE1</fullName>
    </submittedName>
</protein>
<comment type="caution">
    <text evidence="2">The sequence shown here is derived from an EMBL/GenBank/DDBJ whole genome shotgun (WGS) entry which is preliminary data.</text>
</comment>
<dbReference type="Pfam" id="PF07727">
    <property type="entry name" value="RVT_2"/>
    <property type="match status" value="1"/>
</dbReference>
<accession>A0A438KB05</accession>
<feature type="domain" description="Reverse transcriptase Ty1/copia-type" evidence="1">
    <location>
        <begin position="137"/>
        <end position="210"/>
    </location>
</feature>
<evidence type="ECO:0000313" key="2">
    <source>
        <dbReference type="EMBL" id="RVX18373.1"/>
    </source>
</evidence>